<dbReference type="EMBL" id="CP045503">
    <property type="protein sequence ID" value="QPG56537.1"/>
    <property type="molecule type" value="Genomic_DNA"/>
</dbReference>
<feature type="domain" description="DUF2059" evidence="2">
    <location>
        <begin position="91"/>
        <end position="147"/>
    </location>
</feature>
<evidence type="ECO:0000256" key="1">
    <source>
        <dbReference type="SAM" id="SignalP"/>
    </source>
</evidence>
<protein>
    <submittedName>
        <fullName evidence="3">DUF2059 domain-containing protein</fullName>
    </submittedName>
</protein>
<dbReference type="Pfam" id="PF09832">
    <property type="entry name" value="DUF2059"/>
    <property type="match status" value="1"/>
</dbReference>
<evidence type="ECO:0000313" key="4">
    <source>
        <dbReference type="Proteomes" id="UP000316416"/>
    </source>
</evidence>
<dbReference type="RefSeq" id="WP_142871919.1">
    <property type="nucleotide sequence ID" value="NZ_CP045503.2"/>
</dbReference>
<evidence type="ECO:0000259" key="2">
    <source>
        <dbReference type="Pfam" id="PF09832"/>
    </source>
</evidence>
<sequence length="174" mass="19697">MKILAPTSLILALLIAFSSPSHAEQTSHQAAAQAVLDATFAQDVIPQAMYQLKANFAHMVKDLPLKTEHREIETKYREQAFKLAQKRLNWQQIQPQLIQLYTSTYNQLELKEIAAFYRTETGKKYLKNMPATLRQSSQLVQAQMRDIKGEFNQIVSQLTAEAGVTASSTHHSTH</sequence>
<feature type="chain" id="PRO_5047348710" evidence="1">
    <location>
        <begin position="24"/>
        <end position="174"/>
    </location>
</feature>
<keyword evidence="4" id="KW-1185">Reference proteome</keyword>
<feature type="signal peptide" evidence="1">
    <location>
        <begin position="1"/>
        <end position="23"/>
    </location>
</feature>
<keyword evidence="1" id="KW-0732">Signal</keyword>
<dbReference type="InterPro" id="IPR018637">
    <property type="entry name" value="DUF2059"/>
</dbReference>
<accession>A0ABX6V1P6</accession>
<reference evidence="3" key="1">
    <citation type="submission" date="2021-07" db="EMBL/GenBank/DDBJ databases">
        <title>Shewanella sp. YLB-07 whole genome sequence.</title>
        <authorList>
            <person name="Yu L."/>
        </authorList>
    </citation>
    <scope>NUCLEOTIDE SEQUENCE</scope>
    <source>
        <strain evidence="3">YLB-08</strain>
    </source>
</reference>
<proteinExistence type="predicted"/>
<gene>
    <name evidence="3" type="ORF">FM038_003180</name>
</gene>
<organism evidence="3 4">
    <name type="scientific">Shewanella eurypsychrophilus</name>
    <dbReference type="NCBI Taxonomy" id="2593656"/>
    <lineage>
        <taxon>Bacteria</taxon>
        <taxon>Pseudomonadati</taxon>
        <taxon>Pseudomonadota</taxon>
        <taxon>Gammaproteobacteria</taxon>
        <taxon>Alteromonadales</taxon>
        <taxon>Shewanellaceae</taxon>
        <taxon>Shewanella</taxon>
    </lineage>
</organism>
<evidence type="ECO:0000313" key="3">
    <source>
        <dbReference type="EMBL" id="QPG56537.1"/>
    </source>
</evidence>
<dbReference type="Proteomes" id="UP000316416">
    <property type="component" value="Chromosome"/>
</dbReference>
<name>A0ABX6V1P6_9GAMM</name>